<feature type="compositionally biased region" description="Basic and acidic residues" evidence="1">
    <location>
        <begin position="33"/>
        <end position="43"/>
    </location>
</feature>
<name>A0A8K0V0P7_9AGAR</name>
<comment type="caution">
    <text evidence="3">The sequence shown here is derived from an EMBL/GenBank/DDBJ whole genome shotgun (WGS) entry which is preliminary data.</text>
</comment>
<protein>
    <submittedName>
        <fullName evidence="3">Uncharacterized protein</fullName>
    </submittedName>
</protein>
<sequence>MGALTPLCLSQRHFNCLVSVHNNKPTSPLNDTMFHRDRTSRNERHSRRHVVNPPYRRRSKPLQPSAVIKNIDTALPWSRIIFLFATLSSVTARYVFDRDRYLAAGIMLVMAFFFLRIACKLRIHECHGSQTPQEDCRQREWTARRHVLVEDLISVAFPISGATRETPIYHCREVLGSI</sequence>
<dbReference type="Proteomes" id="UP000813824">
    <property type="component" value="Unassembled WGS sequence"/>
</dbReference>
<evidence type="ECO:0000313" key="3">
    <source>
        <dbReference type="EMBL" id="KAH8107199.1"/>
    </source>
</evidence>
<gene>
    <name evidence="3" type="ORF">BXZ70DRAFT_282859</name>
</gene>
<keyword evidence="2" id="KW-0812">Transmembrane</keyword>
<accession>A0A8K0V0P7</accession>
<dbReference type="EMBL" id="JAEVFJ010000002">
    <property type="protein sequence ID" value="KAH8107199.1"/>
    <property type="molecule type" value="Genomic_DNA"/>
</dbReference>
<feature type="compositionally biased region" description="Basic residues" evidence="1">
    <location>
        <begin position="44"/>
        <end position="58"/>
    </location>
</feature>
<evidence type="ECO:0000256" key="1">
    <source>
        <dbReference type="SAM" id="MobiDB-lite"/>
    </source>
</evidence>
<keyword evidence="4" id="KW-1185">Reference proteome</keyword>
<proteinExistence type="predicted"/>
<keyword evidence="2" id="KW-1133">Transmembrane helix</keyword>
<evidence type="ECO:0000256" key="2">
    <source>
        <dbReference type="SAM" id="Phobius"/>
    </source>
</evidence>
<reference evidence="3" key="1">
    <citation type="journal article" date="2021" name="New Phytol.">
        <title>Evolutionary innovations through gain and loss of genes in the ectomycorrhizal Boletales.</title>
        <authorList>
            <person name="Wu G."/>
            <person name="Miyauchi S."/>
            <person name="Morin E."/>
            <person name="Kuo A."/>
            <person name="Drula E."/>
            <person name="Varga T."/>
            <person name="Kohler A."/>
            <person name="Feng B."/>
            <person name="Cao Y."/>
            <person name="Lipzen A."/>
            <person name="Daum C."/>
            <person name="Hundley H."/>
            <person name="Pangilinan J."/>
            <person name="Johnson J."/>
            <person name="Barry K."/>
            <person name="LaButti K."/>
            <person name="Ng V."/>
            <person name="Ahrendt S."/>
            <person name="Min B."/>
            <person name="Choi I.G."/>
            <person name="Park H."/>
            <person name="Plett J.M."/>
            <person name="Magnuson J."/>
            <person name="Spatafora J.W."/>
            <person name="Nagy L.G."/>
            <person name="Henrissat B."/>
            <person name="Grigoriev I.V."/>
            <person name="Yang Z.L."/>
            <person name="Xu J."/>
            <person name="Martin F.M."/>
        </authorList>
    </citation>
    <scope>NUCLEOTIDE SEQUENCE</scope>
    <source>
        <strain evidence="3">KKN 215</strain>
    </source>
</reference>
<organism evidence="3 4">
    <name type="scientific">Cristinia sonorae</name>
    <dbReference type="NCBI Taxonomy" id="1940300"/>
    <lineage>
        <taxon>Eukaryota</taxon>
        <taxon>Fungi</taxon>
        <taxon>Dikarya</taxon>
        <taxon>Basidiomycota</taxon>
        <taxon>Agaricomycotina</taxon>
        <taxon>Agaricomycetes</taxon>
        <taxon>Agaricomycetidae</taxon>
        <taxon>Agaricales</taxon>
        <taxon>Pleurotineae</taxon>
        <taxon>Stephanosporaceae</taxon>
        <taxon>Cristinia</taxon>
    </lineage>
</organism>
<feature type="transmembrane region" description="Helical" evidence="2">
    <location>
        <begin position="101"/>
        <end position="119"/>
    </location>
</feature>
<keyword evidence="2" id="KW-0472">Membrane</keyword>
<feature type="region of interest" description="Disordered" evidence="1">
    <location>
        <begin position="28"/>
        <end position="58"/>
    </location>
</feature>
<dbReference type="AlphaFoldDB" id="A0A8K0V0P7"/>
<evidence type="ECO:0000313" key="4">
    <source>
        <dbReference type="Proteomes" id="UP000813824"/>
    </source>
</evidence>